<dbReference type="PANTHER" id="PTHR30085">
    <property type="entry name" value="AMINO ACID ABC TRANSPORTER PERMEASE"/>
    <property type="match status" value="1"/>
</dbReference>
<proteinExistence type="inferred from homology"/>
<evidence type="ECO:0000256" key="4">
    <source>
        <dbReference type="SAM" id="MobiDB-lite"/>
    </source>
</evidence>
<feature type="domain" description="Solute-binding protein family 3/N-terminal" evidence="6">
    <location>
        <begin position="50"/>
        <end position="286"/>
    </location>
</feature>
<dbReference type="RefSeq" id="WP_187723997.1">
    <property type="nucleotide sequence ID" value="NZ_CP060783.1"/>
</dbReference>
<reference evidence="7 8" key="1">
    <citation type="submission" date="2020-08" db="EMBL/GenBank/DDBJ databases">
        <title>Genome sequence of Diaphorobacter aerolatus KACC 16536T.</title>
        <authorList>
            <person name="Hyun D.-W."/>
            <person name="Bae J.-W."/>
        </authorList>
    </citation>
    <scope>NUCLEOTIDE SEQUENCE [LARGE SCALE GENOMIC DNA]</scope>
    <source>
        <strain evidence="7 8">KACC 16536</strain>
    </source>
</reference>
<accession>A0A7H0GJD3</accession>
<dbReference type="GO" id="GO:0030288">
    <property type="term" value="C:outer membrane-bounded periplasmic space"/>
    <property type="evidence" value="ECO:0007669"/>
    <property type="project" value="TreeGrafter"/>
</dbReference>
<dbReference type="KEGG" id="daer:H9K75_20990"/>
<dbReference type="InterPro" id="IPR051455">
    <property type="entry name" value="Bact_solute-bind_prot3"/>
</dbReference>
<dbReference type="SMART" id="SM00062">
    <property type="entry name" value="PBPb"/>
    <property type="match status" value="1"/>
</dbReference>
<feature type="chain" id="PRO_5028818147" evidence="5">
    <location>
        <begin position="26"/>
        <end position="315"/>
    </location>
</feature>
<comment type="similarity">
    <text evidence="1">Belongs to the bacterial solute-binding protein 3 family.</text>
</comment>
<evidence type="ECO:0000313" key="7">
    <source>
        <dbReference type="EMBL" id="QNP48399.1"/>
    </source>
</evidence>
<evidence type="ECO:0000259" key="6">
    <source>
        <dbReference type="SMART" id="SM00062"/>
    </source>
</evidence>
<evidence type="ECO:0000256" key="1">
    <source>
        <dbReference type="ARBA" id="ARBA00010333"/>
    </source>
</evidence>
<dbReference type="InterPro" id="IPR001638">
    <property type="entry name" value="Solute-binding_3/MltF_N"/>
</dbReference>
<evidence type="ECO:0000313" key="8">
    <source>
        <dbReference type="Proteomes" id="UP000516028"/>
    </source>
</evidence>
<dbReference type="GO" id="GO:0006865">
    <property type="term" value="P:amino acid transport"/>
    <property type="evidence" value="ECO:0007669"/>
    <property type="project" value="TreeGrafter"/>
</dbReference>
<sequence>MNRTITTIAAAAILATATLSLPGQAAEPAPAPAPGPKASTTKDKAISGEPILMGVRASSSPVSYKDGNTYIGLAVDLCTRAIEDMKKSYPKANFKFVEVTSSTRIDMLKEGKIDLECGSTTNSASRRKEVNFSVPYYIASVKAVKLKSNTAVRTLDDIGPDSTVIFTDKTTTADGLGKFNPNFRVKSTQKVFKLMKGKDHQDSFDLLTAGKGDIFANDDILLKGLIERSKDPSKYEFLPENFSLEPYAVMTRKDDEFMTTAVSKTITKLMLSGEFDNYYTSWFLEAIPPFNKSLKIPMSPLLREYVRMPTRIVGN</sequence>
<organism evidence="7 8">
    <name type="scientific">Diaphorobacter aerolatus</name>
    <dbReference type="NCBI Taxonomy" id="1288495"/>
    <lineage>
        <taxon>Bacteria</taxon>
        <taxon>Pseudomonadati</taxon>
        <taxon>Pseudomonadota</taxon>
        <taxon>Betaproteobacteria</taxon>
        <taxon>Burkholderiales</taxon>
        <taxon>Comamonadaceae</taxon>
        <taxon>Diaphorobacter</taxon>
    </lineage>
</organism>
<dbReference type="GO" id="GO:0005576">
    <property type="term" value="C:extracellular region"/>
    <property type="evidence" value="ECO:0007669"/>
    <property type="project" value="TreeGrafter"/>
</dbReference>
<dbReference type="Proteomes" id="UP000516028">
    <property type="component" value="Chromosome"/>
</dbReference>
<evidence type="ECO:0000256" key="2">
    <source>
        <dbReference type="ARBA" id="ARBA00022448"/>
    </source>
</evidence>
<dbReference type="PANTHER" id="PTHR30085:SF2">
    <property type="entry name" value="GLUTAMATE_ASPARTATE IMPORT SOLUTE-BINDING PROTEIN"/>
    <property type="match status" value="1"/>
</dbReference>
<keyword evidence="2" id="KW-0813">Transport</keyword>
<evidence type="ECO:0000256" key="5">
    <source>
        <dbReference type="SAM" id="SignalP"/>
    </source>
</evidence>
<dbReference type="EMBL" id="CP060783">
    <property type="protein sequence ID" value="QNP48399.1"/>
    <property type="molecule type" value="Genomic_DNA"/>
</dbReference>
<name>A0A7H0GJD3_9BURK</name>
<evidence type="ECO:0000256" key="3">
    <source>
        <dbReference type="ARBA" id="ARBA00022729"/>
    </source>
</evidence>
<gene>
    <name evidence="7" type="ORF">H9K75_20990</name>
</gene>
<dbReference type="SUPFAM" id="SSF53850">
    <property type="entry name" value="Periplasmic binding protein-like II"/>
    <property type="match status" value="1"/>
</dbReference>
<feature type="region of interest" description="Disordered" evidence="4">
    <location>
        <begin position="24"/>
        <end position="43"/>
    </location>
</feature>
<dbReference type="Gene3D" id="3.40.190.10">
    <property type="entry name" value="Periplasmic binding protein-like II"/>
    <property type="match status" value="2"/>
</dbReference>
<keyword evidence="3 5" id="KW-0732">Signal</keyword>
<protein>
    <submittedName>
        <fullName evidence="7">Amino acid ABC transporter substrate-binding protein</fullName>
    </submittedName>
</protein>
<dbReference type="CDD" id="cd13688">
    <property type="entry name" value="PBP2_GltI_DEBP"/>
    <property type="match status" value="1"/>
</dbReference>
<feature type="signal peptide" evidence="5">
    <location>
        <begin position="1"/>
        <end position="25"/>
    </location>
</feature>
<dbReference type="AlphaFoldDB" id="A0A7H0GJD3"/>
<keyword evidence="8" id="KW-1185">Reference proteome</keyword>
<dbReference type="Pfam" id="PF00497">
    <property type="entry name" value="SBP_bac_3"/>
    <property type="match status" value="1"/>
</dbReference>